<evidence type="ECO:0000313" key="2">
    <source>
        <dbReference type="Proteomes" id="UP000185151"/>
    </source>
</evidence>
<dbReference type="RefSeq" id="WP_074300840.1">
    <property type="nucleotide sequence ID" value="NZ_FSRU01000002.1"/>
</dbReference>
<keyword evidence="2" id="KW-1185">Reference proteome</keyword>
<dbReference type="Proteomes" id="UP000185151">
    <property type="component" value="Unassembled WGS sequence"/>
</dbReference>
<evidence type="ECO:0000313" key="1">
    <source>
        <dbReference type="EMBL" id="SIO63672.1"/>
    </source>
</evidence>
<dbReference type="OrthoDB" id="7605130at2"/>
<reference evidence="1 2" key="1">
    <citation type="submission" date="2016-11" db="EMBL/GenBank/DDBJ databases">
        <authorList>
            <person name="Jaros S."/>
            <person name="Januszkiewicz K."/>
            <person name="Wedrychowicz H."/>
        </authorList>
    </citation>
    <scope>NUCLEOTIDE SEQUENCE [LARGE SCALE GENOMIC DNA]</scope>
    <source>
        <strain evidence="1 2">GAS95</strain>
    </source>
</reference>
<accession>A0A1N6L4G3</accession>
<proteinExistence type="predicted"/>
<protein>
    <submittedName>
        <fullName evidence="1">Uncharacterized protein</fullName>
    </submittedName>
</protein>
<name>A0A1N6L4G3_9BURK</name>
<dbReference type="EMBL" id="FSRU01000002">
    <property type="protein sequence ID" value="SIO63672.1"/>
    <property type="molecule type" value="Genomic_DNA"/>
</dbReference>
<gene>
    <name evidence="1" type="ORF">SAMN05444165_5935</name>
</gene>
<sequence>MRISIGTWFVADSKENETAFPQVGQRSSTLAFQDVYWRCVACFYVTSVANNPHARHVFYTNTHIRHVDGFDMQGLFDRLGVEVIQLPITYRLPRDKARSWGNQFYILDIIKHMAGNPSTDKFVILDSDCIWNSSAEKLSSALDECGCLMYTLGNEEFETNAAINGITRQQMRAALNDWQGTSTPGASAEAEGVEYNGGELFAATHAECKVLASMIDDLWQWQSGQPDKKGFLEEAHFLSILYAARGYKTSTANPFIKRMWTAFKFNNVEKKDLGIDIWHLPCEKKSGFRTAFGQLADGKLPDDPSRLSAYFAHTMGIPRRSTGKFVADASRKINEKAQAFVGARIGLRAG</sequence>
<organism evidence="1 2">
    <name type="scientific">Paraburkholderia phenazinium</name>
    <dbReference type="NCBI Taxonomy" id="60549"/>
    <lineage>
        <taxon>Bacteria</taxon>
        <taxon>Pseudomonadati</taxon>
        <taxon>Pseudomonadota</taxon>
        <taxon>Betaproteobacteria</taxon>
        <taxon>Burkholderiales</taxon>
        <taxon>Burkholderiaceae</taxon>
        <taxon>Paraburkholderia</taxon>
    </lineage>
</organism>
<dbReference type="AlphaFoldDB" id="A0A1N6L4G3"/>